<feature type="region of interest" description="Disordered" evidence="1">
    <location>
        <begin position="717"/>
        <end position="756"/>
    </location>
</feature>
<organism evidence="2 3">
    <name type="scientific">Prorocentrum cordatum</name>
    <dbReference type="NCBI Taxonomy" id="2364126"/>
    <lineage>
        <taxon>Eukaryota</taxon>
        <taxon>Sar</taxon>
        <taxon>Alveolata</taxon>
        <taxon>Dinophyceae</taxon>
        <taxon>Prorocentrales</taxon>
        <taxon>Prorocentraceae</taxon>
        <taxon>Prorocentrum</taxon>
    </lineage>
</organism>
<accession>A0ABN9QBS5</accession>
<feature type="compositionally biased region" description="Low complexity" evidence="1">
    <location>
        <begin position="733"/>
        <end position="755"/>
    </location>
</feature>
<protein>
    <recommendedName>
        <fullName evidence="4">G-patch domain-containing protein</fullName>
    </recommendedName>
</protein>
<feature type="region of interest" description="Disordered" evidence="1">
    <location>
        <begin position="1330"/>
        <end position="1349"/>
    </location>
</feature>
<proteinExistence type="predicted"/>
<feature type="compositionally biased region" description="Low complexity" evidence="1">
    <location>
        <begin position="991"/>
        <end position="1006"/>
    </location>
</feature>
<comment type="caution">
    <text evidence="2">The sequence shown here is derived from an EMBL/GenBank/DDBJ whole genome shotgun (WGS) entry which is preliminary data.</text>
</comment>
<feature type="compositionally biased region" description="Pro residues" evidence="1">
    <location>
        <begin position="1082"/>
        <end position="1092"/>
    </location>
</feature>
<dbReference type="Proteomes" id="UP001189429">
    <property type="component" value="Unassembled WGS sequence"/>
</dbReference>
<feature type="compositionally biased region" description="Gly residues" evidence="1">
    <location>
        <begin position="1098"/>
        <end position="1110"/>
    </location>
</feature>
<gene>
    <name evidence="2" type="ORF">PCOR1329_LOCUS8916</name>
</gene>
<evidence type="ECO:0000256" key="1">
    <source>
        <dbReference type="SAM" id="MobiDB-lite"/>
    </source>
</evidence>
<feature type="region of interest" description="Disordered" evidence="1">
    <location>
        <begin position="1216"/>
        <end position="1270"/>
    </location>
</feature>
<evidence type="ECO:0000313" key="3">
    <source>
        <dbReference type="Proteomes" id="UP001189429"/>
    </source>
</evidence>
<feature type="compositionally biased region" description="Basic and acidic residues" evidence="1">
    <location>
        <begin position="1331"/>
        <end position="1349"/>
    </location>
</feature>
<evidence type="ECO:0008006" key="4">
    <source>
        <dbReference type="Google" id="ProtNLM"/>
    </source>
</evidence>
<name>A0ABN9QBS5_9DINO</name>
<feature type="region of interest" description="Disordered" evidence="1">
    <location>
        <begin position="977"/>
        <end position="1024"/>
    </location>
</feature>
<evidence type="ECO:0000313" key="2">
    <source>
        <dbReference type="EMBL" id="CAK0800887.1"/>
    </source>
</evidence>
<feature type="region of interest" description="Disordered" evidence="1">
    <location>
        <begin position="1076"/>
        <end position="1117"/>
    </location>
</feature>
<keyword evidence="3" id="KW-1185">Reference proteome</keyword>
<sequence length="1349" mass="144321">MYKQLPGNLRMEPSLSKKDDCVLTREVRLGLASDCQRNRSSFFSVKHSKNWKEEVETKIKERAQSATHVKSVEAYKSLDSVVSPCALAISTAANACISQTHVWGAPVPFGSAAVAKRALNLRPRGVIFVDYGEEGEPSHERMILAFVTAATYIIGAPDRDAHKETFDSTNVADFRQAGPRGSLPAGLGAARGKPMFRFSDKAEAEEFDDLRREAASLAAKTREERGLPLEEPGPEPGRFAKCKVLSLPDVLETTSELFAGIGKYGVYDAGRKGQNSIMLRLKDGEDPEEATQAFAGQVSPASAVSGGRTPFAPVEDARTLSILREPAGQRCRTMRSVDDSSEKRQFDDWVLSGPRTTLYVFSEIAATSGGPAQRHATWKHDIKRNDDEHSVATHEMLSEILGSTCTHDQVDAANLASLEAPARHMQFIEHKVKKKKKKKKEAGKNFDPQDYYLGRARPTGGAIASPELLKWVAESAARAQFSAADMTWRAVAKDKPPEAPPSPEAALTELLGSAFDGESSPLLCADEVRPGAAEVHWGKISRNNRNERAAFARGLPRRDAGEPRTRRDFEVGVFFAKRGELGLIAGARAISQALKRPTSTHSAPRAEVAGLGAEPSDQLELSIQDVADCSYQFRAPDNAAPRFGTRPLRARELELKEARGSAAAAGAWAHPLLKAPPMGFSRAARWTQLAHRQLLRRGGIGGIEGEPVDRQAAPEVSAKPAPRAVHVDNETLGSSAAGGAKSARGQAAKAAAAARPPLHEVEEGQAAVEALGLELDGVWPWARQAKAKRWRRLPGARALLRRRRVAGPEVEKLIGHFTHATPLNRPAPSASRSARDFARRHYPKPAFLWPSVRKELVNAMSLLLLPLVEFSLSRSVAATCSGATPMGPRRAGPPMGSARLGEQEVSGGNFLGGILGLDLGLDKYAMKTAGISENSPQLILDLPARLISGACGKSRGLRGRSVRWVASELNPSGEPRKRLLLRWGPSGGRQPKGARAPGAKAGARAPGSPPRVEAPTGRDRAWVAPGGAGTAVARQLARPRGAGGDAECGAGAFAAPFAQSGGGPGVLDRAAAPFIDEASPTPCAPERPPPAAAPRGRTGSGQGPLEGPGGLTTPLEEGGVTLKTKQDYQRRLARFNDFCRTHGLGTGSDAYLEEAPVEHVDSLFSEEEPSNSGAKLRLMPPVTRAPAPLAAVAAVALAPVSRGLRRAALGATLAADARPRPRELPSPRATHAAPAQPLAGGDFRPTSLASRPEEGSAATKTKRFNDSIGLGSKGMSRALKRYGWDNEAFEIRGAVDQSGRLGGGKLMTQVDYETLKGDAVESKFPLLFREPLAHRDRKEQEQERERGWS</sequence>
<dbReference type="EMBL" id="CAUYUJ010002459">
    <property type="protein sequence ID" value="CAK0800887.1"/>
    <property type="molecule type" value="Genomic_DNA"/>
</dbReference>
<reference evidence="2" key="1">
    <citation type="submission" date="2023-10" db="EMBL/GenBank/DDBJ databases">
        <authorList>
            <person name="Chen Y."/>
            <person name="Shah S."/>
            <person name="Dougan E. K."/>
            <person name="Thang M."/>
            <person name="Chan C."/>
        </authorList>
    </citation>
    <scope>NUCLEOTIDE SEQUENCE [LARGE SCALE GENOMIC DNA]</scope>
</reference>